<evidence type="ECO:0000259" key="3">
    <source>
        <dbReference type="Pfam" id="PF12146"/>
    </source>
</evidence>
<sequence length="494" mass="54058">MTCLTVDYLHIPLINRNPYKFAVKTTFKPKGSSKLRSFGLKPLVVRRKKEEMAMVEAAKGKDVAATVMLTSGASGRISALFSVRVWKSLLMVLNAFVLLLFLPFRRRRVVSPVAVMGPGSQAGGSGSCGGSGGGEKGHGKEERQAEKKGGVTVVRVPAAMVPRKSSAVDKEVASRRALAIKRVLEDNCKKSVRDYALFGTSRGDTLFTQSWTPVGIKVRGLVALLHGLNEHSGRYTDFAQQLNANGYKVYAMDWIDAIGAKKYHVKLLFIRHGGSDGLHAYVHSLSDAVHDMKSFIRKVLAENPGLPCFCFGHSTGAAIVLKAVLDPEVKAHIAGVVVTSPAVGVQPSHPIFAVLAPIFSFLLPRYQFSAANKTGTVVSRDPEALVAKYSDPLVFTGSIRVRTGYEILRITAYLQQNLKKLTVPFLVLHGSADGVTDPAASRKLYEEASSTDKTIRLIEGLLHDLLFEPERQEIVEEIMEWLNQRCRLRWSSST</sequence>
<keyword evidence="2" id="KW-0472">Membrane</keyword>
<evidence type="ECO:0000256" key="2">
    <source>
        <dbReference type="SAM" id="Phobius"/>
    </source>
</evidence>
<keyword evidence="2" id="KW-1133">Transmembrane helix</keyword>
<proteinExistence type="predicted"/>
<evidence type="ECO:0000313" key="4">
    <source>
        <dbReference type="Proteomes" id="UP001652660"/>
    </source>
</evidence>
<evidence type="ECO:0000313" key="5">
    <source>
        <dbReference type="RefSeq" id="XP_071901963.1"/>
    </source>
</evidence>
<evidence type="ECO:0000256" key="1">
    <source>
        <dbReference type="SAM" id="MobiDB-lite"/>
    </source>
</evidence>
<dbReference type="Gene3D" id="3.40.50.1820">
    <property type="entry name" value="alpha/beta hydrolase"/>
    <property type="match status" value="1"/>
</dbReference>
<name>A0ABM4U3U6_COFAR</name>
<dbReference type="Pfam" id="PF12146">
    <property type="entry name" value="Hydrolase_4"/>
    <property type="match status" value="1"/>
</dbReference>
<reference evidence="5" key="1">
    <citation type="submission" date="2025-08" db="UniProtKB">
        <authorList>
            <consortium name="RefSeq"/>
        </authorList>
    </citation>
    <scope>IDENTIFICATION</scope>
    <source>
        <tissue evidence="5">Leaves</tissue>
    </source>
</reference>
<accession>A0ABM4U3U6</accession>
<feature type="domain" description="Serine aminopeptidase S33" evidence="3">
    <location>
        <begin position="217"/>
        <end position="470"/>
    </location>
</feature>
<feature type="compositionally biased region" description="Basic and acidic residues" evidence="1">
    <location>
        <begin position="135"/>
        <end position="148"/>
    </location>
</feature>
<dbReference type="Proteomes" id="UP001652660">
    <property type="component" value="Chromosome 4c"/>
</dbReference>
<dbReference type="RefSeq" id="XP_071901963.1">
    <property type="nucleotide sequence ID" value="XM_072045862.1"/>
</dbReference>
<keyword evidence="4" id="KW-1185">Reference proteome</keyword>
<keyword evidence="2" id="KW-0812">Transmembrane</keyword>
<dbReference type="InterPro" id="IPR051044">
    <property type="entry name" value="MAG_DAG_Lipase"/>
</dbReference>
<feature type="region of interest" description="Disordered" evidence="1">
    <location>
        <begin position="119"/>
        <end position="148"/>
    </location>
</feature>
<gene>
    <name evidence="5" type="primary">LOC113738671</name>
</gene>
<dbReference type="GeneID" id="113738671"/>
<dbReference type="InterPro" id="IPR022742">
    <property type="entry name" value="Hydrolase_4"/>
</dbReference>
<organism evidence="4 5">
    <name type="scientific">Coffea arabica</name>
    <name type="common">Arabian coffee</name>
    <dbReference type="NCBI Taxonomy" id="13443"/>
    <lineage>
        <taxon>Eukaryota</taxon>
        <taxon>Viridiplantae</taxon>
        <taxon>Streptophyta</taxon>
        <taxon>Embryophyta</taxon>
        <taxon>Tracheophyta</taxon>
        <taxon>Spermatophyta</taxon>
        <taxon>Magnoliopsida</taxon>
        <taxon>eudicotyledons</taxon>
        <taxon>Gunneridae</taxon>
        <taxon>Pentapetalae</taxon>
        <taxon>asterids</taxon>
        <taxon>lamiids</taxon>
        <taxon>Gentianales</taxon>
        <taxon>Rubiaceae</taxon>
        <taxon>Ixoroideae</taxon>
        <taxon>Gardenieae complex</taxon>
        <taxon>Bertiereae - Coffeeae clade</taxon>
        <taxon>Coffeeae</taxon>
        <taxon>Coffea</taxon>
    </lineage>
</organism>
<dbReference type="SUPFAM" id="SSF53474">
    <property type="entry name" value="alpha/beta-Hydrolases"/>
    <property type="match status" value="1"/>
</dbReference>
<dbReference type="PANTHER" id="PTHR11614">
    <property type="entry name" value="PHOSPHOLIPASE-RELATED"/>
    <property type="match status" value="1"/>
</dbReference>
<protein>
    <submittedName>
        <fullName evidence="5">Uncharacterized protein isoform X1</fullName>
    </submittedName>
</protein>
<feature type="transmembrane region" description="Helical" evidence="2">
    <location>
        <begin position="85"/>
        <end position="104"/>
    </location>
</feature>
<feature type="compositionally biased region" description="Gly residues" evidence="1">
    <location>
        <begin position="120"/>
        <end position="134"/>
    </location>
</feature>
<dbReference type="InterPro" id="IPR029058">
    <property type="entry name" value="AB_hydrolase_fold"/>
</dbReference>